<keyword evidence="2" id="KW-0378">Hydrolase</keyword>
<dbReference type="CDD" id="cd11326">
    <property type="entry name" value="AmyAc_Glg_debranch"/>
    <property type="match status" value="1"/>
</dbReference>
<evidence type="ECO:0000313" key="6">
    <source>
        <dbReference type="EMBL" id="MBR0666106.1"/>
    </source>
</evidence>
<proteinExistence type="inferred from homology"/>
<evidence type="ECO:0000256" key="2">
    <source>
        <dbReference type="ARBA" id="ARBA00022801"/>
    </source>
</evidence>
<feature type="domain" description="Glycosyl hydrolase family 13 catalytic" evidence="5">
    <location>
        <begin position="166"/>
        <end position="578"/>
    </location>
</feature>
<evidence type="ECO:0000256" key="3">
    <source>
        <dbReference type="ARBA" id="ARBA00023295"/>
    </source>
</evidence>
<comment type="similarity">
    <text evidence="1">Belongs to the glycosyl hydrolase 13 family.</text>
</comment>
<dbReference type="SUPFAM" id="SSF51445">
    <property type="entry name" value="(Trans)glycosidases"/>
    <property type="match status" value="1"/>
</dbReference>
<evidence type="ECO:0000259" key="5">
    <source>
        <dbReference type="SMART" id="SM00642"/>
    </source>
</evidence>
<dbReference type="CDD" id="cd02856">
    <property type="entry name" value="E_set_GDE_Isoamylase_N"/>
    <property type="match status" value="1"/>
</dbReference>
<dbReference type="Pfam" id="PF00128">
    <property type="entry name" value="Alpha-amylase"/>
    <property type="match status" value="1"/>
</dbReference>
<dbReference type="SUPFAM" id="SSF51011">
    <property type="entry name" value="Glycosyl hydrolase domain"/>
    <property type="match status" value="1"/>
</dbReference>
<reference evidence="7" key="1">
    <citation type="journal article" date="2021" name="Syst. Appl. Microbiol.">
        <title>Roseomonas hellenica sp. nov., isolated from roots of wild-growing Alkanna tinctoria.</title>
        <authorList>
            <person name="Rat A."/>
            <person name="Naranjo H.D."/>
            <person name="Lebbe L."/>
            <person name="Cnockaert M."/>
            <person name="Krigas N."/>
            <person name="Grigoriadou K."/>
            <person name="Maloupa E."/>
            <person name="Willems A."/>
        </authorList>
    </citation>
    <scope>NUCLEOTIDE SEQUENCE [LARGE SCALE GENOMIC DNA]</scope>
    <source>
        <strain evidence="7">LMG 31523</strain>
    </source>
</reference>
<dbReference type="InterPro" id="IPR013783">
    <property type="entry name" value="Ig-like_fold"/>
</dbReference>
<dbReference type="InterPro" id="IPR048644">
    <property type="entry name" value="Isoamylase_C"/>
</dbReference>
<sequence>MGPAINQSRVTQGRPNPLGASWTGLGVNFALFSAHATKVELCLFDLSGTTELERIELPEYTNEVFHGFLPDARPGTIYAYRVHGPYDPEQGHRFNPNKLLLDPYALSHVGDLEWNPALYGYTIGHEAGDLSFDDRDSAAFMPKCRVVDPAFTWGNDRRPRVPWERTLIYEAHVKGLTTRHPALAEELRGTYAGLGSREMIQHIKSLGVTSVELLPIQFFLNDDHLVRRGLVNYWGYNSLGFFAPARRYARTPDFAFSEFKEMVARLHDAGLEVIMDVVYNHTAEGNELGATLSFKGIDNASYYRLLPDRKRYYINDTGTGNTVNLNHPRVLQMVTDSLRYWVNEMHVDGFRFDLGTILAREPDGFDTQSAFLKACMQDPVLTDVKLIAEPWDIGPGGYQVGNFAPGWAEWNDKFRDTVRGFWVGEEGMAADLGNRLSGSADLFNHRGRRPWASINFIAAHDGFTLNDLVTYNEKHNEANGEENRDGHSHNRSFNHGVEGPTDDPGINAIREQQIRNMLATLYLSQGTPMLLAGDEFGRTQQGNNNAYCQDNEISWLDWDWGDGNRRLLAFVQRLAALRERLPVLRRGRFLTGEYHEASGSKALAWFKPGGEEMDASDWEDPNTRCLARILDGRAQETGIRVPAHDQTLLLIVNAHHDAVDFKLPRSEGARSWLRLLDTHLFGSKDDKEEVFRVGQKYKVPGRSLILFQLRTG</sequence>
<dbReference type="SUPFAM" id="SSF81296">
    <property type="entry name" value="E set domains"/>
    <property type="match status" value="1"/>
</dbReference>
<dbReference type="Pfam" id="PF02922">
    <property type="entry name" value="CBM_48"/>
    <property type="match status" value="1"/>
</dbReference>
<dbReference type="Gene3D" id="2.60.40.1180">
    <property type="entry name" value="Golgi alpha-mannosidase II"/>
    <property type="match status" value="1"/>
</dbReference>
<dbReference type="EMBL" id="JAAGBB010000020">
    <property type="protein sequence ID" value="MBR0666106.1"/>
    <property type="molecule type" value="Genomic_DNA"/>
</dbReference>
<dbReference type="InterPro" id="IPR013780">
    <property type="entry name" value="Glyco_hydro_b"/>
</dbReference>
<dbReference type="InterPro" id="IPR017853">
    <property type="entry name" value="GH"/>
</dbReference>
<protein>
    <submittedName>
        <fullName evidence="6">Glycogen debranching protein GlgX</fullName>
    </submittedName>
</protein>
<dbReference type="InterPro" id="IPR044505">
    <property type="entry name" value="GlgX_Isoamylase_N_E_set"/>
</dbReference>
<dbReference type="SMART" id="SM00642">
    <property type="entry name" value="Aamy"/>
    <property type="match status" value="1"/>
</dbReference>
<organism evidence="6 7">
    <name type="scientific">Plastoroseomonas hellenica</name>
    <dbReference type="NCBI Taxonomy" id="2687306"/>
    <lineage>
        <taxon>Bacteria</taxon>
        <taxon>Pseudomonadati</taxon>
        <taxon>Pseudomonadota</taxon>
        <taxon>Alphaproteobacteria</taxon>
        <taxon>Acetobacterales</taxon>
        <taxon>Acetobacteraceae</taxon>
        <taxon>Plastoroseomonas</taxon>
    </lineage>
</organism>
<evidence type="ECO:0000313" key="7">
    <source>
        <dbReference type="Proteomes" id="UP001196870"/>
    </source>
</evidence>
<accession>A0ABS5F0P8</accession>
<dbReference type="Gene3D" id="2.60.40.10">
    <property type="entry name" value="Immunoglobulins"/>
    <property type="match status" value="1"/>
</dbReference>
<comment type="caution">
    <text evidence="6">The sequence shown here is derived from an EMBL/GenBank/DDBJ whole genome shotgun (WGS) entry which is preliminary data.</text>
</comment>
<dbReference type="InterPro" id="IPR011837">
    <property type="entry name" value="Glycogen_debranch_GlgX"/>
</dbReference>
<dbReference type="InterPro" id="IPR006047">
    <property type="entry name" value="GH13_cat_dom"/>
</dbReference>
<dbReference type="InterPro" id="IPR014756">
    <property type="entry name" value="Ig_E-set"/>
</dbReference>
<dbReference type="Proteomes" id="UP001196870">
    <property type="component" value="Unassembled WGS sequence"/>
</dbReference>
<keyword evidence="7" id="KW-1185">Reference proteome</keyword>
<dbReference type="Pfam" id="PF21331">
    <property type="entry name" value="Isoamylase_C"/>
    <property type="match status" value="1"/>
</dbReference>
<gene>
    <name evidence="6" type="primary">glgX</name>
    <name evidence="6" type="ORF">GXW71_17230</name>
</gene>
<evidence type="ECO:0000256" key="1">
    <source>
        <dbReference type="ARBA" id="ARBA00008061"/>
    </source>
</evidence>
<feature type="compositionally biased region" description="Basic and acidic residues" evidence="4">
    <location>
        <begin position="477"/>
        <end position="488"/>
    </location>
</feature>
<name>A0ABS5F0P8_9PROT</name>
<dbReference type="NCBIfam" id="TIGR02100">
    <property type="entry name" value="glgX_debranch"/>
    <property type="match status" value="1"/>
</dbReference>
<evidence type="ECO:0000256" key="4">
    <source>
        <dbReference type="SAM" id="MobiDB-lite"/>
    </source>
</evidence>
<dbReference type="Gene3D" id="3.20.20.80">
    <property type="entry name" value="Glycosidases"/>
    <property type="match status" value="1"/>
</dbReference>
<dbReference type="PANTHER" id="PTHR43002">
    <property type="entry name" value="GLYCOGEN DEBRANCHING ENZYME"/>
    <property type="match status" value="1"/>
</dbReference>
<keyword evidence="3" id="KW-0326">Glycosidase</keyword>
<feature type="region of interest" description="Disordered" evidence="4">
    <location>
        <begin position="477"/>
        <end position="505"/>
    </location>
</feature>
<dbReference type="InterPro" id="IPR004193">
    <property type="entry name" value="Glyco_hydro_13_N"/>
</dbReference>